<evidence type="ECO:0000259" key="1">
    <source>
        <dbReference type="Pfam" id="PF01370"/>
    </source>
</evidence>
<dbReference type="GO" id="GO:0004029">
    <property type="term" value="F:aldehyde dehydrogenase (NAD+) activity"/>
    <property type="evidence" value="ECO:0007669"/>
    <property type="project" value="TreeGrafter"/>
</dbReference>
<dbReference type="InterPro" id="IPR001509">
    <property type="entry name" value="Epimerase_deHydtase"/>
</dbReference>
<accession>A0A1B0ZN46</accession>
<dbReference type="PATRIC" id="fig|60890.4.peg.652"/>
<evidence type="ECO:0000313" key="3">
    <source>
        <dbReference type="Proteomes" id="UP000092565"/>
    </source>
</evidence>
<dbReference type="SUPFAM" id="SSF51735">
    <property type="entry name" value="NAD(P)-binding Rossmann-fold domains"/>
    <property type="match status" value="1"/>
</dbReference>
<keyword evidence="3" id="KW-1185">Reference proteome</keyword>
<reference evidence="2 3" key="1">
    <citation type="submission" date="2016-04" db="EMBL/GenBank/DDBJ databases">
        <authorList>
            <person name="Evans L.H."/>
            <person name="Alamgir A."/>
            <person name="Owens N."/>
            <person name="Weber N.D."/>
            <person name="Virtaneva K."/>
            <person name="Barbian K."/>
            <person name="Babar A."/>
            <person name="Rosenke K."/>
        </authorList>
    </citation>
    <scope>NUCLEOTIDE SEQUENCE [LARGE SCALE GENOMIC DNA]</scope>
    <source>
        <strain evidence="2 3">JL2886</strain>
    </source>
</reference>
<sequence length="290" mass="31552">MRVLLLGATGSIGTAITRELVGRGHQVTGLARSEASAQKIAALGGSPLPGDLRQPEAWAPVVKEVDAVVQAAATFDQDMGETDARAIEAILDHAADRDTPLRLIYTGGCWLYGATGNRIADETLPKRPIASFAWMTEQSRTVLQAKGVSGAVIHPGMVYHEDGGGVFERYLTAARSDQPIEIWGSLNTRWPLVHRYDLAVAYRILLERPDLTGEFNACAQSGVAASDIVAHIAQQTDHAGGYMVRTLKHVLCKYGAWAEGPTLDQQMCAEKLRRLCGWTPRYRCYSMATF</sequence>
<dbReference type="Proteomes" id="UP000092565">
    <property type="component" value="Chromosome"/>
</dbReference>
<dbReference type="Gene3D" id="3.40.50.720">
    <property type="entry name" value="NAD(P)-binding Rossmann-like Domain"/>
    <property type="match status" value="1"/>
</dbReference>
<dbReference type="PANTHER" id="PTHR48079:SF6">
    <property type="entry name" value="NAD(P)-BINDING DOMAIN-CONTAINING PROTEIN-RELATED"/>
    <property type="match status" value="1"/>
</dbReference>
<dbReference type="GO" id="GO:0005737">
    <property type="term" value="C:cytoplasm"/>
    <property type="evidence" value="ECO:0007669"/>
    <property type="project" value="TreeGrafter"/>
</dbReference>
<dbReference type="PANTHER" id="PTHR48079">
    <property type="entry name" value="PROTEIN YEEZ"/>
    <property type="match status" value="1"/>
</dbReference>
<proteinExistence type="predicted"/>
<dbReference type="OrthoDB" id="9787292at2"/>
<name>A0A1B0ZN46_9RHOB</name>
<dbReference type="EMBL" id="CP015124">
    <property type="protein sequence ID" value="ANP35596.1"/>
    <property type="molecule type" value="Genomic_DNA"/>
</dbReference>
<organism evidence="2 3">
    <name type="scientific">Phaeobacter gallaeciensis</name>
    <dbReference type="NCBI Taxonomy" id="60890"/>
    <lineage>
        <taxon>Bacteria</taxon>
        <taxon>Pseudomonadati</taxon>
        <taxon>Pseudomonadota</taxon>
        <taxon>Alphaproteobacteria</taxon>
        <taxon>Rhodobacterales</taxon>
        <taxon>Roseobacteraceae</taxon>
        <taxon>Phaeobacter</taxon>
    </lineage>
</organism>
<dbReference type="Pfam" id="PF01370">
    <property type="entry name" value="Epimerase"/>
    <property type="match status" value="1"/>
</dbReference>
<dbReference type="RefSeq" id="WP_065270697.1">
    <property type="nucleotide sequence ID" value="NZ_CP015124.1"/>
</dbReference>
<evidence type="ECO:0000313" key="2">
    <source>
        <dbReference type="EMBL" id="ANP35596.1"/>
    </source>
</evidence>
<dbReference type="AlphaFoldDB" id="A0A1B0ZN46"/>
<protein>
    <recommendedName>
        <fullName evidence="1">NAD-dependent epimerase/dehydratase domain-containing protein</fullName>
    </recommendedName>
</protein>
<gene>
    <name evidence="2" type="ORF">JL2886_00670</name>
</gene>
<dbReference type="InterPro" id="IPR036291">
    <property type="entry name" value="NAD(P)-bd_dom_sf"/>
</dbReference>
<feature type="domain" description="NAD-dependent epimerase/dehydratase" evidence="1">
    <location>
        <begin position="3"/>
        <end position="212"/>
    </location>
</feature>
<dbReference type="InterPro" id="IPR051783">
    <property type="entry name" value="NAD(P)-dependent_oxidoreduct"/>
</dbReference>